<dbReference type="AlphaFoldDB" id="A0AAD8ENY7"/>
<evidence type="ECO:0000313" key="3">
    <source>
        <dbReference type="Proteomes" id="UP001233999"/>
    </source>
</evidence>
<evidence type="ECO:0000313" key="2">
    <source>
        <dbReference type="EMBL" id="KAJ9596744.1"/>
    </source>
</evidence>
<feature type="transmembrane region" description="Helical" evidence="1">
    <location>
        <begin position="79"/>
        <end position="96"/>
    </location>
</feature>
<dbReference type="EMBL" id="JASPKZ010001964">
    <property type="protein sequence ID" value="KAJ9596744.1"/>
    <property type="molecule type" value="Genomic_DNA"/>
</dbReference>
<keyword evidence="3" id="KW-1185">Reference proteome</keyword>
<gene>
    <name evidence="2" type="ORF">L9F63_012230</name>
</gene>
<proteinExistence type="predicted"/>
<dbReference type="Proteomes" id="UP001233999">
    <property type="component" value="Unassembled WGS sequence"/>
</dbReference>
<keyword evidence="1" id="KW-1133">Transmembrane helix</keyword>
<feature type="transmembrane region" description="Helical" evidence="1">
    <location>
        <begin position="50"/>
        <end position="72"/>
    </location>
</feature>
<comment type="caution">
    <text evidence="2">The sequence shown here is derived from an EMBL/GenBank/DDBJ whole genome shotgun (WGS) entry which is preliminary data.</text>
</comment>
<keyword evidence="1" id="KW-0812">Transmembrane</keyword>
<reference evidence="2" key="2">
    <citation type="submission" date="2023-05" db="EMBL/GenBank/DDBJ databases">
        <authorList>
            <person name="Fouks B."/>
        </authorList>
    </citation>
    <scope>NUCLEOTIDE SEQUENCE</scope>
    <source>
        <strain evidence="2">Stay&amp;Tobe</strain>
        <tissue evidence="2">Testes</tissue>
    </source>
</reference>
<protein>
    <submittedName>
        <fullName evidence="2">Uncharacterized protein</fullName>
    </submittedName>
</protein>
<sequence>APNPTLYYSSKFVYMSKFTNIQYRTIPVPSRRACVTSLLQTYTRIYCVQYYYQVTSLFAAKFFQFVIFRILISCNTSSSLINVGLSTILFYYYPYVCMGDLLSSSSLA</sequence>
<evidence type="ECO:0000256" key="1">
    <source>
        <dbReference type="SAM" id="Phobius"/>
    </source>
</evidence>
<reference evidence="2" key="1">
    <citation type="journal article" date="2023" name="IScience">
        <title>Live-bearing cockroach genome reveals convergent evolutionary mechanisms linked to viviparity in insects and beyond.</title>
        <authorList>
            <person name="Fouks B."/>
            <person name="Harrison M.C."/>
            <person name="Mikhailova A.A."/>
            <person name="Marchal E."/>
            <person name="English S."/>
            <person name="Carruthers M."/>
            <person name="Jennings E.C."/>
            <person name="Chiamaka E.L."/>
            <person name="Frigard R.A."/>
            <person name="Pippel M."/>
            <person name="Attardo G.M."/>
            <person name="Benoit J.B."/>
            <person name="Bornberg-Bauer E."/>
            <person name="Tobe S.S."/>
        </authorList>
    </citation>
    <scope>NUCLEOTIDE SEQUENCE</scope>
    <source>
        <strain evidence="2">Stay&amp;Tobe</strain>
    </source>
</reference>
<accession>A0AAD8ENY7</accession>
<feature type="non-terminal residue" evidence="2">
    <location>
        <position position="1"/>
    </location>
</feature>
<feature type="non-terminal residue" evidence="2">
    <location>
        <position position="108"/>
    </location>
</feature>
<organism evidence="2 3">
    <name type="scientific">Diploptera punctata</name>
    <name type="common">Pacific beetle cockroach</name>
    <dbReference type="NCBI Taxonomy" id="6984"/>
    <lineage>
        <taxon>Eukaryota</taxon>
        <taxon>Metazoa</taxon>
        <taxon>Ecdysozoa</taxon>
        <taxon>Arthropoda</taxon>
        <taxon>Hexapoda</taxon>
        <taxon>Insecta</taxon>
        <taxon>Pterygota</taxon>
        <taxon>Neoptera</taxon>
        <taxon>Polyneoptera</taxon>
        <taxon>Dictyoptera</taxon>
        <taxon>Blattodea</taxon>
        <taxon>Blaberoidea</taxon>
        <taxon>Blaberidae</taxon>
        <taxon>Diplopterinae</taxon>
        <taxon>Diploptera</taxon>
    </lineage>
</organism>
<name>A0AAD8ENY7_DIPPU</name>
<keyword evidence="1" id="KW-0472">Membrane</keyword>